<gene>
    <name evidence="1" type="ORF">DIZ80_10945</name>
</gene>
<organism evidence="1 2">
    <name type="scientific">endosymbiont of Galathealinum brachiosum</name>
    <dbReference type="NCBI Taxonomy" id="2200906"/>
    <lineage>
        <taxon>Bacteria</taxon>
        <taxon>Pseudomonadati</taxon>
        <taxon>Pseudomonadota</taxon>
        <taxon>Gammaproteobacteria</taxon>
        <taxon>sulfur-oxidizing symbionts</taxon>
    </lineage>
</organism>
<comment type="caution">
    <text evidence="1">The sequence shown here is derived from an EMBL/GenBank/DDBJ whole genome shotgun (WGS) entry which is preliminary data.</text>
</comment>
<name>A0A370DD17_9GAMM</name>
<dbReference type="AlphaFoldDB" id="A0A370DD17"/>
<reference evidence="1 2" key="1">
    <citation type="journal article" date="2018" name="ISME J.">
        <title>Endosymbiont genomes yield clues of tubeworm success.</title>
        <authorList>
            <person name="Li Y."/>
            <person name="Liles M.R."/>
            <person name="Halanych K.M."/>
        </authorList>
    </citation>
    <scope>NUCLEOTIDE SEQUENCE [LARGE SCALE GENOMIC DNA]</scope>
    <source>
        <strain evidence="1">A1464</strain>
    </source>
</reference>
<proteinExistence type="predicted"/>
<protein>
    <submittedName>
        <fullName evidence="1">Uncharacterized protein</fullName>
    </submittedName>
</protein>
<evidence type="ECO:0000313" key="1">
    <source>
        <dbReference type="EMBL" id="RDH82785.1"/>
    </source>
</evidence>
<keyword evidence="2" id="KW-1185">Reference proteome</keyword>
<dbReference type="EMBL" id="QFXC01000011">
    <property type="protein sequence ID" value="RDH82785.1"/>
    <property type="molecule type" value="Genomic_DNA"/>
</dbReference>
<sequence length="181" mass="20628">MKSAIIQFLKFFPEILLVMALFFPFLLQADSDRAWPIITFTCDKAKNEVKLKNEVKWGEAGKNFQFSAEQGTYNPWSLVSLEDRGERTLISEKTQLDLKCSLSGAEYKFVIKPKIFNTNFNAKCGDRLSVKVSVYKGSSILIQDKSMETFCHGNAPVLRGIKVKGGNNKVKFYEVARSRFY</sequence>
<accession>A0A370DD17</accession>
<dbReference type="Proteomes" id="UP000254266">
    <property type="component" value="Unassembled WGS sequence"/>
</dbReference>
<evidence type="ECO:0000313" key="2">
    <source>
        <dbReference type="Proteomes" id="UP000254266"/>
    </source>
</evidence>